<dbReference type="Proteomes" id="UP000030653">
    <property type="component" value="Unassembled WGS sequence"/>
</dbReference>
<evidence type="ECO:0000313" key="2">
    <source>
        <dbReference type="EMBL" id="EJU00925.1"/>
    </source>
</evidence>
<dbReference type="HOGENOM" id="CLU_2867607_0_0_1"/>
<evidence type="ECO:0000256" key="1">
    <source>
        <dbReference type="SAM" id="MobiDB-lite"/>
    </source>
</evidence>
<name>M5FYI1_DACPD</name>
<organism evidence="2 3">
    <name type="scientific">Dacryopinax primogenitus (strain DJM 731)</name>
    <name type="common">Brown rot fungus</name>
    <dbReference type="NCBI Taxonomy" id="1858805"/>
    <lineage>
        <taxon>Eukaryota</taxon>
        <taxon>Fungi</taxon>
        <taxon>Dikarya</taxon>
        <taxon>Basidiomycota</taxon>
        <taxon>Agaricomycotina</taxon>
        <taxon>Dacrymycetes</taxon>
        <taxon>Dacrymycetales</taxon>
        <taxon>Dacrymycetaceae</taxon>
        <taxon>Dacryopinax</taxon>
    </lineage>
</organism>
<proteinExistence type="predicted"/>
<dbReference type="GeneID" id="63688013"/>
<keyword evidence="3" id="KW-1185">Reference proteome</keyword>
<accession>M5FYI1</accession>
<feature type="region of interest" description="Disordered" evidence="1">
    <location>
        <begin position="28"/>
        <end position="64"/>
    </location>
</feature>
<evidence type="ECO:0000313" key="3">
    <source>
        <dbReference type="Proteomes" id="UP000030653"/>
    </source>
</evidence>
<dbReference type="RefSeq" id="XP_040627822.1">
    <property type="nucleotide sequence ID" value="XM_040772951.1"/>
</dbReference>
<gene>
    <name evidence="2" type="ORF">DACRYDRAFT_22779</name>
</gene>
<dbReference type="AlphaFoldDB" id="M5FYI1"/>
<dbReference type="EMBL" id="JH795865">
    <property type="protein sequence ID" value="EJU00925.1"/>
    <property type="molecule type" value="Genomic_DNA"/>
</dbReference>
<reference evidence="2 3" key="1">
    <citation type="journal article" date="2012" name="Science">
        <title>The Paleozoic origin of enzymatic lignin decomposition reconstructed from 31 fungal genomes.</title>
        <authorList>
            <person name="Floudas D."/>
            <person name="Binder M."/>
            <person name="Riley R."/>
            <person name="Barry K."/>
            <person name="Blanchette R.A."/>
            <person name="Henrissat B."/>
            <person name="Martinez A.T."/>
            <person name="Otillar R."/>
            <person name="Spatafora J.W."/>
            <person name="Yadav J.S."/>
            <person name="Aerts A."/>
            <person name="Benoit I."/>
            <person name="Boyd A."/>
            <person name="Carlson A."/>
            <person name="Copeland A."/>
            <person name="Coutinho P.M."/>
            <person name="de Vries R.P."/>
            <person name="Ferreira P."/>
            <person name="Findley K."/>
            <person name="Foster B."/>
            <person name="Gaskell J."/>
            <person name="Glotzer D."/>
            <person name="Gorecki P."/>
            <person name="Heitman J."/>
            <person name="Hesse C."/>
            <person name="Hori C."/>
            <person name="Igarashi K."/>
            <person name="Jurgens J.A."/>
            <person name="Kallen N."/>
            <person name="Kersten P."/>
            <person name="Kohler A."/>
            <person name="Kuees U."/>
            <person name="Kumar T.K.A."/>
            <person name="Kuo A."/>
            <person name="LaButti K."/>
            <person name="Larrondo L.F."/>
            <person name="Lindquist E."/>
            <person name="Ling A."/>
            <person name="Lombard V."/>
            <person name="Lucas S."/>
            <person name="Lundell T."/>
            <person name="Martin R."/>
            <person name="McLaughlin D.J."/>
            <person name="Morgenstern I."/>
            <person name="Morin E."/>
            <person name="Murat C."/>
            <person name="Nagy L.G."/>
            <person name="Nolan M."/>
            <person name="Ohm R.A."/>
            <person name="Patyshakuliyeva A."/>
            <person name="Rokas A."/>
            <person name="Ruiz-Duenas F.J."/>
            <person name="Sabat G."/>
            <person name="Salamov A."/>
            <person name="Samejima M."/>
            <person name="Schmutz J."/>
            <person name="Slot J.C."/>
            <person name="St John F."/>
            <person name="Stenlid J."/>
            <person name="Sun H."/>
            <person name="Sun S."/>
            <person name="Syed K."/>
            <person name="Tsang A."/>
            <person name="Wiebenga A."/>
            <person name="Young D."/>
            <person name="Pisabarro A."/>
            <person name="Eastwood D.C."/>
            <person name="Martin F."/>
            <person name="Cullen D."/>
            <person name="Grigoriev I.V."/>
            <person name="Hibbett D.S."/>
        </authorList>
    </citation>
    <scope>NUCLEOTIDE SEQUENCE [LARGE SCALE GENOMIC DNA]</scope>
    <source>
        <strain evidence="2 3">DJM-731 SS1</strain>
    </source>
</reference>
<protein>
    <submittedName>
        <fullName evidence="2">Uncharacterized protein</fullName>
    </submittedName>
</protein>
<sequence length="64" mass="6804">MQVWVQSYTLSGGLGRWISWVEVKGDAEPTGASDGLEAICSSRHGGGNDDHLERVQGGSEDESV</sequence>